<dbReference type="InterPro" id="IPR008030">
    <property type="entry name" value="NmrA-like"/>
</dbReference>
<protein>
    <submittedName>
        <fullName evidence="4">NAD(P)-binding protein</fullName>
    </submittedName>
</protein>
<reference evidence="4 5" key="1">
    <citation type="journal article" date="2016" name="Mol. Biol. Evol.">
        <title>Comparative Genomics of Early-Diverging Mushroom-Forming Fungi Provides Insights into the Origins of Lignocellulose Decay Capabilities.</title>
        <authorList>
            <person name="Nagy L.G."/>
            <person name="Riley R."/>
            <person name="Tritt A."/>
            <person name="Adam C."/>
            <person name="Daum C."/>
            <person name="Floudas D."/>
            <person name="Sun H."/>
            <person name="Yadav J.S."/>
            <person name="Pangilinan J."/>
            <person name="Larsson K.H."/>
            <person name="Matsuura K."/>
            <person name="Barry K."/>
            <person name="Labutti K."/>
            <person name="Kuo R."/>
            <person name="Ohm R.A."/>
            <person name="Bhattacharya S.S."/>
            <person name="Shirouzu T."/>
            <person name="Yoshinaga Y."/>
            <person name="Martin F.M."/>
            <person name="Grigoriev I.V."/>
            <person name="Hibbett D.S."/>
        </authorList>
    </citation>
    <scope>NUCLEOTIDE SEQUENCE [LARGE SCALE GENOMIC DNA]</scope>
    <source>
        <strain evidence="4 5">HHB12733</strain>
    </source>
</reference>
<dbReference type="GO" id="GO:0016491">
    <property type="term" value="F:oxidoreductase activity"/>
    <property type="evidence" value="ECO:0007669"/>
    <property type="project" value="UniProtKB-KW"/>
</dbReference>
<evidence type="ECO:0000256" key="2">
    <source>
        <dbReference type="ARBA" id="ARBA00023002"/>
    </source>
</evidence>
<dbReference type="OrthoDB" id="5283654at2759"/>
<sequence length="335" mass="36916">MAAKLEKILLIGSTGTIGYHILQAFLPKVASFKRVAIFTSQNTVDTKKDLIDQVKAAGAEVLVGDLGNEAQIKETFSGFDTIISALGRGALHLQPELISIAASLTPPKRFFPSEYGTDIRYDPVTSPHEIPHQNKLKVRAHIEALAREGKITYTYIVTGPFADTFFLSRIPAFPVGLNMGNSTYGIVGPEDPAQQKKISGTTYSDTARYVLSAVQAPPETTKNATLRVQSFTATPAELQKGFENVLGKPLKTIYTPLDTVRKVEKEKQEAKEPAAVVYTLNRIWYEGGSDFSRKPVALYLDEKTGEDVEDPEKSKDLFKDVPKRSLEEVIKEIIL</sequence>
<name>A0A165JKQ9_9BASI</name>
<feature type="domain" description="NmrA-like" evidence="3">
    <location>
        <begin position="6"/>
        <end position="264"/>
    </location>
</feature>
<keyword evidence="2" id="KW-0560">Oxidoreductase</keyword>
<organism evidence="4 5">
    <name type="scientific">Calocera cornea HHB12733</name>
    <dbReference type="NCBI Taxonomy" id="1353952"/>
    <lineage>
        <taxon>Eukaryota</taxon>
        <taxon>Fungi</taxon>
        <taxon>Dikarya</taxon>
        <taxon>Basidiomycota</taxon>
        <taxon>Agaricomycotina</taxon>
        <taxon>Dacrymycetes</taxon>
        <taxon>Dacrymycetales</taxon>
        <taxon>Dacrymycetaceae</taxon>
        <taxon>Calocera</taxon>
    </lineage>
</organism>
<dbReference type="EMBL" id="KV423919">
    <property type="protein sequence ID" value="KZT61964.1"/>
    <property type="molecule type" value="Genomic_DNA"/>
</dbReference>
<dbReference type="Gene3D" id="3.90.25.10">
    <property type="entry name" value="UDP-galactose 4-epimerase, domain 1"/>
    <property type="match status" value="1"/>
</dbReference>
<dbReference type="AlphaFoldDB" id="A0A165JKQ9"/>
<keyword evidence="5" id="KW-1185">Reference proteome</keyword>
<accession>A0A165JKQ9</accession>
<evidence type="ECO:0000313" key="4">
    <source>
        <dbReference type="EMBL" id="KZT61964.1"/>
    </source>
</evidence>
<dbReference type="SUPFAM" id="SSF51735">
    <property type="entry name" value="NAD(P)-binding Rossmann-fold domains"/>
    <property type="match status" value="1"/>
</dbReference>
<dbReference type="Gene3D" id="3.40.50.720">
    <property type="entry name" value="NAD(P)-binding Rossmann-like Domain"/>
    <property type="match status" value="1"/>
</dbReference>
<dbReference type="InParanoid" id="A0A165JKQ9"/>
<keyword evidence="1" id="KW-0521">NADP</keyword>
<dbReference type="STRING" id="1353952.A0A165JKQ9"/>
<dbReference type="Pfam" id="PF05368">
    <property type="entry name" value="NmrA"/>
    <property type="match status" value="1"/>
</dbReference>
<dbReference type="Proteomes" id="UP000076842">
    <property type="component" value="Unassembled WGS sequence"/>
</dbReference>
<proteinExistence type="predicted"/>
<gene>
    <name evidence="4" type="ORF">CALCODRAFT_490500</name>
</gene>
<evidence type="ECO:0000256" key="1">
    <source>
        <dbReference type="ARBA" id="ARBA00022857"/>
    </source>
</evidence>
<dbReference type="InterPro" id="IPR051609">
    <property type="entry name" value="NmrA/Isoflavone_reductase-like"/>
</dbReference>
<evidence type="ECO:0000259" key="3">
    <source>
        <dbReference type="Pfam" id="PF05368"/>
    </source>
</evidence>
<dbReference type="PANTHER" id="PTHR47706">
    <property type="entry name" value="NMRA-LIKE FAMILY PROTEIN"/>
    <property type="match status" value="1"/>
</dbReference>
<evidence type="ECO:0000313" key="5">
    <source>
        <dbReference type="Proteomes" id="UP000076842"/>
    </source>
</evidence>
<dbReference type="PANTHER" id="PTHR47706:SF11">
    <property type="entry name" value="ISOFLAVONE REDUCTASE FAMILY PROTEIN (AFU_ORTHOLOGUE AFUA_1G12510)"/>
    <property type="match status" value="1"/>
</dbReference>
<dbReference type="InterPro" id="IPR036291">
    <property type="entry name" value="NAD(P)-bd_dom_sf"/>
</dbReference>